<gene>
    <name evidence="2" type="ORF">PMI13_04099</name>
</gene>
<reference evidence="2 3" key="1">
    <citation type="journal article" date="2012" name="J. Bacteriol.">
        <title>Twenty-one genome sequences from Pseudomonas species and 19 genome sequences from diverse bacteria isolated from the rhizosphere and endosphere of Populus deltoides.</title>
        <authorList>
            <person name="Brown S.D."/>
            <person name="Utturkar S.M."/>
            <person name="Klingeman D.M."/>
            <person name="Johnson C.M."/>
            <person name="Martin S.L."/>
            <person name="Land M.L."/>
            <person name="Lu T.Y."/>
            <person name="Schadt C.W."/>
            <person name="Doktycz M.J."/>
            <person name="Pelletier D.A."/>
        </authorList>
    </citation>
    <scope>NUCLEOTIDE SEQUENCE [LARGE SCALE GENOMIC DNA]</scope>
    <source>
        <strain evidence="2 3">CF314</strain>
    </source>
</reference>
<accession>J2K317</accession>
<evidence type="ECO:0000256" key="1">
    <source>
        <dbReference type="SAM" id="SignalP"/>
    </source>
</evidence>
<name>J2K317_9FLAO</name>
<dbReference type="EMBL" id="AKJY01000117">
    <property type="protein sequence ID" value="EJL67663.1"/>
    <property type="molecule type" value="Genomic_DNA"/>
</dbReference>
<keyword evidence="3" id="KW-1185">Reference proteome</keyword>
<proteinExistence type="predicted"/>
<protein>
    <recommendedName>
        <fullName evidence="4">DUF3887 domain-containing protein</fullName>
    </recommendedName>
</protein>
<dbReference type="RefSeq" id="WP_007847303.1">
    <property type="nucleotide sequence ID" value="NZ_AKJY01000117.1"/>
</dbReference>
<evidence type="ECO:0008006" key="4">
    <source>
        <dbReference type="Google" id="ProtNLM"/>
    </source>
</evidence>
<feature type="chain" id="PRO_5003749951" description="DUF3887 domain-containing protein" evidence="1">
    <location>
        <begin position="23"/>
        <end position="145"/>
    </location>
</feature>
<evidence type="ECO:0000313" key="3">
    <source>
        <dbReference type="Proteomes" id="UP000007509"/>
    </source>
</evidence>
<feature type="signal peptide" evidence="1">
    <location>
        <begin position="1"/>
        <end position="22"/>
    </location>
</feature>
<evidence type="ECO:0000313" key="2">
    <source>
        <dbReference type="EMBL" id="EJL67663.1"/>
    </source>
</evidence>
<keyword evidence="1" id="KW-0732">Signal</keyword>
<dbReference type="PATRIC" id="fig|1144316.3.peg.4100"/>
<organism evidence="2 3">
    <name type="scientific">Chryseobacterium populi</name>
    <dbReference type="NCBI Taxonomy" id="1144316"/>
    <lineage>
        <taxon>Bacteria</taxon>
        <taxon>Pseudomonadati</taxon>
        <taxon>Bacteroidota</taxon>
        <taxon>Flavobacteriia</taxon>
        <taxon>Flavobacteriales</taxon>
        <taxon>Weeksellaceae</taxon>
        <taxon>Chryseobacterium group</taxon>
        <taxon>Chryseobacterium</taxon>
    </lineage>
</organism>
<dbReference type="Proteomes" id="UP000007509">
    <property type="component" value="Unassembled WGS sequence"/>
</dbReference>
<comment type="caution">
    <text evidence="2">The sequence shown here is derived from an EMBL/GenBank/DDBJ whole genome shotgun (WGS) entry which is preliminary data.</text>
</comment>
<dbReference type="AlphaFoldDB" id="J2K317"/>
<sequence length="145" mass="16585">MKLQIHILLAGLLLFLNGVSKAQEVSNRKAVNDTLNYLKKFETNKEKYVGKSFSRLLKDLAQMHPKTAKSTFNDDQARSIPSTIFGFSGKAPDSGNEIILLVKWKADNIPTTPIEFSEQEHNYRFTVSEKNFFMKKVVKDIIVYK</sequence>
<dbReference type="OrthoDB" id="1257719at2"/>